<name>A0A0P7ZIX2_9EURY</name>
<gene>
    <name evidence="1" type="ORF">MPEBLZ_01693</name>
</gene>
<dbReference type="AlphaFoldDB" id="A0A0P7ZIX2"/>
<accession>A0A0P7ZIX2</accession>
<organism evidence="1 2">
    <name type="scientific">Candidatus Methanoperedens nitratireducens</name>
    <dbReference type="NCBI Taxonomy" id="1392998"/>
    <lineage>
        <taxon>Archaea</taxon>
        <taxon>Methanobacteriati</taxon>
        <taxon>Methanobacteriota</taxon>
        <taxon>Stenosarchaea group</taxon>
        <taxon>Methanomicrobia</taxon>
        <taxon>Methanosarcinales</taxon>
        <taxon>ANME-2 cluster</taxon>
        <taxon>Candidatus Methanoperedentaceae</taxon>
        <taxon>Candidatus Methanoperedens</taxon>
    </lineage>
</organism>
<comment type="caution">
    <text evidence="1">The sequence shown here is derived from an EMBL/GenBank/DDBJ whole genome shotgun (WGS) entry which is preliminary data.</text>
</comment>
<reference evidence="1 2" key="1">
    <citation type="submission" date="2015-09" db="EMBL/GenBank/DDBJ databases">
        <title>A metagenomics-based metabolic model of nitrate-dependent anaerobic oxidation of methane by Methanoperedens-like archaea.</title>
        <authorList>
            <person name="Arshad A."/>
            <person name="Speth D.R."/>
            <person name="De Graaf R.M."/>
            <person name="Op Den Camp H.J."/>
            <person name="Jetten M.S."/>
            <person name="Welte C.U."/>
        </authorList>
    </citation>
    <scope>NUCLEOTIDE SEQUENCE [LARGE SCALE GENOMIC DNA]</scope>
</reference>
<dbReference type="EMBL" id="LKCM01000130">
    <property type="protein sequence ID" value="KPQ43727.1"/>
    <property type="molecule type" value="Genomic_DNA"/>
</dbReference>
<protein>
    <submittedName>
        <fullName evidence="1">Uncharacterized protein</fullName>
    </submittedName>
</protein>
<evidence type="ECO:0000313" key="2">
    <source>
        <dbReference type="Proteomes" id="UP000050360"/>
    </source>
</evidence>
<dbReference type="Proteomes" id="UP000050360">
    <property type="component" value="Unassembled WGS sequence"/>
</dbReference>
<evidence type="ECO:0000313" key="1">
    <source>
        <dbReference type="EMBL" id="KPQ43727.1"/>
    </source>
</evidence>
<proteinExistence type="predicted"/>
<sequence length="36" mass="4209">MVSMGQDRFNLATNRYPLDDFEGFTPNEMHGNFVEK</sequence>